<dbReference type="InterPro" id="IPR050329">
    <property type="entry name" value="GLI_C2H2-zinc-finger"/>
</dbReference>
<dbReference type="Proteomes" id="UP001144673">
    <property type="component" value="Chromosome 3"/>
</dbReference>
<dbReference type="RefSeq" id="XP_056051529.1">
    <property type="nucleotide sequence ID" value="XM_056194608.1"/>
</dbReference>
<evidence type="ECO:0000313" key="8">
    <source>
        <dbReference type="EMBL" id="KAJ4148588.1"/>
    </source>
</evidence>
<keyword evidence="4" id="KW-0862">Zinc</keyword>
<dbReference type="GO" id="GO:0008270">
    <property type="term" value="F:zinc ion binding"/>
    <property type="evidence" value="ECO:0007669"/>
    <property type="project" value="UniProtKB-KW"/>
</dbReference>
<dbReference type="PANTHER" id="PTHR19818">
    <property type="entry name" value="ZINC FINGER PROTEIN ZIC AND GLI"/>
    <property type="match status" value="1"/>
</dbReference>
<feature type="region of interest" description="Disordered" evidence="6">
    <location>
        <begin position="152"/>
        <end position="230"/>
    </location>
</feature>
<evidence type="ECO:0000256" key="6">
    <source>
        <dbReference type="SAM" id="MobiDB-lite"/>
    </source>
</evidence>
<dbReference type="GeneID" id="80890211"/>
<reference evidence="8" key="1">
    <citation type="journal article" date="2023" name="Access Microbiol">
        <title>De-novo genome assembly for Akanthomyces muscarius, a biocontrol agent of insect agricultural pests.</title>
        <authorList>
            <person name="Erdos Z."/>
            <person name="Studholme D.J."/>
            <person name="Raymond B."/>
            <person name="Sharma M."/>
        </authorList>
    </citation>
    <scope>NUCLEOTIDE SEQUENCE</scope>
    <source>
        <strain evidence="8">Ve6</strain>
    </source>
</reference>
<organism evidence="8 9">
    <name type="scientific">Akanthomyces muscarius</name>
    <name type="common">Entomopathogenic fungus</name>
    <name type="synonym">Lecanicillium muscarium</name>
    <dbReference type="NCBI Taxonomy" id="2231603"/>
    <lineage>
        <taxon>Eukaryota</taxon>
        <taxon>Fungi</taxon>
        <taxon>Dikarya</taxon>
        <taxon>Ascomycota</taxon>
        <taxon>Pezizomycotina</taxon>
        <taxon>Sordariomycetes</taxon>
        <taxon>Hypocreomycetidae</taxon>
        <taxon>Hypocreales</taxon>
        <taxon>Cordycipitaceae</taxon>
        <taxon>Akanthomyces</taxon>
    </lineage>
</organism>
<proteinExistence type="predicted"/>
<evidence type="ECO:0000259" key="7">
    <source>
        <dbReference type="PROSITE" id="PS50157"/>
    </source>
</evidence>
<feature type="compositionally biased region" description="Basic and acidic residues" evidence="6">
    <location>
        <begin position="165"/>
        <end position="188"/>
    </location>
</feature>
<dbReference type="GO" id="GO:0010557">
    <property type="term" value="P:positive regulation of macromolecule biosynthetic process"/>
    <property type="evidence" value="ECO:0007669"/>
    <property type="project" value="UniProtKB-ARBA"/>
</dbReference>
<keyword evidence="2" id="KW-0677">Repeat</keyword>
<accession>A0A9W8Q834</accession>
<evidence type="ECO:0000256" key="3">
    <source>
        <dbReference type="ARBA" id="ARBA00022771"/>
    </source>
</evidence>
<dbReference type="SMART" id="SM00355">
    <property type="entry name" value="ZnF_C2H2"/>
    <property type="match status" value="3"/>
</dbReference>
<protein>
    <recommendedName>
        <fullName evidence="7">C2H2-type domain-containing protein</fullName>
    </recommendedName>
</protein>
<dbReference type="GO" id="GO:0000978">
    <property type="term" value="F:RNA polymerase II cis-regulatory region sequence-specific DNA binding"/>
    <property type="evidence" value="ECO:0007669"/>
    <property type="project" value="TreeGrafter"/>
</dbReference>
<dbReference type="EMBL" id="JAJHUN010000010">
    <property type="protein sequence ID" value="KAJ4148588.1"/>
    <property type="molecule type" value="Genomic_DNA"/>
</dbReference>
<dbReference type="PROSITE" id="PS00028">
    <property type="entry name" value="ZINC_FINGER_C2H2_1"/>
    <property type="match status" value="3"/>
</dbReference>
<dbReference type="PANTHER" id="PTHR19818:SF139">
    <property type="entry name" value="PAIR-RULE PROTEIN ODD-PAIRED"/>
    <property type="match status" value="1"/>
</dbReference>
<evidence type="ECO:0000256" key="2">
    <source>
        <dbReference type="ARBA" id="ARBA00022737"/>
    </source>
</evidence>
<feature type="domain" description="C2H2-type" evidence="7">
    <location>
        <begin position="377"/>
        <end position="406"/>
    </location>
</feature>
<feature type="compositionally biased region" description="Polar residues" evidence="6">
    <location>
        <begin position="189"/>
        <end position="209"/>
    </location>
</feature>
<evidence type="ECO:0000256" key="4">
    <source>
        <dbReference type="ARBA" id="ARBA00022833"/>
    </source>
</evidence>
<dbReference type="PROSITE" id="PS50157">
    <property type="entry name" value="ZINC_FINGER_C2H2_2"/>
    <property type="match status" value="2"/>
</dbReference>
<keyword evidence="9" id="KW-1185">Reference proteome</keyword>
<dbReference type="InterPro" id="IPR013087">
    <property type="entry name" value="Znf_C2H2_type"/>
</dbReference>
<evidence type="ECO:0000256" key="5">
    <source>
        <dbReference type="PROSITE-ProRule" id="PRU00042"/>
    </source>
</evidence>
<evidence type="ECO:0000313" key="9">
    <source>
        <dbReference type="Proteomes" id="UP001144673"/>
    </source>
</evidence>
<feature type="domain" description="C2H2-type" evidence="7">
    <location>
        <begin position="346"/>
        <end position="372"/>
    </location>
</feature>
<keyword evidence="3 5" id="KW-0863">Zinc-finger</keyword>
<dbReference type="Gene3D" id="3.30.160.60">
    <property type="entry name" value="Classic Zinc Finger"/>
    <property type="match status" value="1"/>
</dbReference>
<dbReference type="KEGG" id="amus:LMH87_003052"/>
<evidence type="ECO:0000256" key="1">
    <source>
        <dbReference type="ARBA" id="ARBA00022723"/>
    </source>
</evidence>
<dbReference type="GO" id="GO:0005634">
    <property type="term" value="C:nucleus"/>
    <property type="evidence" value="ECO:0007669"/>
    <property type="project" value="UniProtKB-ARBA"/>
</dbReference>
<dbReference type="InterPro" id="IPR041661">
    <property type="entry name" value="ZN622/Rei1/Reh1_Znf-C2H2"/>
</dbReference>
<feature type="region of interest" description="Disordered" evidence="6">
    <location>
        <begin position="250"/>
        <end position="275"/>
    </location>
</feature>
<gene>
    <name evidence="8" type="ORF">LMH87_003052</name>
</gene>
<keyword evidence="1" id="KW-0479">Metal-binding</keyword>
<comment type="caution">
    <text evidence="8">The sequence shown here is derived from an EMBL/GenBank/DDBJ whole genome shotgun (WGS) entry which is preliminary data.</text>
</comment>
<name>A0A9W8Q834_AKAMU</name>
<dbReference type="AlphaFoldDB" id="A0A9W8Q834"/>
<feature type="compositionally biased region" description="Basic and acidic residues" evidence="6">
    <location>
        <begin position="217"/>
        <end position="228"/>
    </location>
</feature>
<dbReference type="Pfam" id="PF12756">
    <property type="entry name" value="zf-C2H2_2"/>
    <property type="match status" value="1"/>
</dbReference>
<dbReference type="GO" id="GO:0000981">
    <property type="term" value="F:DNA-binding transcription factor activity, RNA polymerase II-specific"/>
    <property type="evidence" value="ECO:0007669"/>
    <property type="project" value="TreeGrafter"/>
</dbReference>
<sequence>MESSTPDAEFPCRPCDLQFPSWKLLWGHKCAMREQGREDHKNCSFCGEKFEVARSELLHVQRSHEPSHSLHCPGCGRGPFARVGMLVAHIERGQCTRIGSTDLVMLREAKLDFHRELEKRSNEPVKGSFANYMSKIHVPQWADIVEAPSAEKPGELSEGHFPGLLRKEPQASREHESKVPEKVLRKQEPQQSNKQETQATIKSIPQKWNSRLCLRPQKTDTASDKTMADTDDDESLLIDVSPGHHLAAKWQNATQDSKSDHEKGKAAPPPSTTPLAAKWQGAWGTKDIQAAIARDRGNRRVTPATQQLAAATQPAPKALAEFMDLDDPEHPYFNASNYRCLVMSKYVCPKLGCGKYYDDKQGIIRHLKSPAHGVKSYQCPKCSRIFKSVEAITSHAESPGHCRIRETEHYGAFIDQLTGGIVHVDASGGNDGIKYNVQKKAIDKVFW</sequence>